<reference evidence="1 2" key="1">
    <citation type="submission" date="2014-07" db="EMBL/GenBank/DDBJ databases">
        <title>Draft genome of Clostridium celerecrescens 152B isolated from sediments associated with methane hydrate from Krishna Godavari basin.</title>
        <authorList>
            <person name="Honkalas V.S."/>
            <person name="Dabir A.P."/>
            <person name="Arora P."/>
            <person name="Dhakephalkar P.K."/>
        </authorList>
    </citation>
    <scope>NUCLEOTIDE SEQUENCE [LARGE SCALE GENOMIC DNA]</scope>
    <source>
        <strain evidence="1 2">152B</strain>
    </source>
</reference>
<evidence type="ECO:0000313" key="2">
    <source>
        <dbReference type="Proteomes" id="UP000028525"/>
    </source>
</evidence>
<comment type="caution">
    <text evidence="1">The sequence shown here is derived from an EMBL/GenBank/DDBJ whole genome shotgun (WGS) entry which is preliminary data.</text>
</comment>
<dbReference type="STRING" id="29354.IO98_02040"/>
<keyword evidence="1" id="KW-0378">Hydrolase</keyword>
<protein>
    <submittedName>
        <fullName evidence="1">Phosphoribosyl-ATP pyrophosphohydrolase</fullName>
    </submittedName>
</protein>
<dbReference type="Proteomes" id="UP000028525">
    <property type="component" value="Unassembled WGS sequence"/>
</dbReference>
<proteinExistence type="predicted"/>
<dbReference type="GO" id="GO:0016787">
    <property type="term" value="F:hydrolase activity"/>
    <property type="evidence" value="ECO:0007669"/>
    <property type="project" value="UniProtKB-KW"/>
</dbReference>
<dbReference type="EMBL" id="JPME01000003">
    <property type="protein sequence ID" value="KEZ91488.1"/>
    <property type="molecule type" value="Genomic_DNA"/>
</dbReference>
<sequence length="103" mass="12153">MKRYDKLVRDRIPEVIEAEGKRAVSRILTDEEYIGKLEEKLNEEVKEYQEDKSLEEMADVLEVLYSLCSARGYTKAELEAEREKKAKDRGGFNNRIFLEYVDE</sequence>
<accession>A0A084JRA4</accession>
<evidence type="ECO:0000313" key="1">
    <source>
        <dbReference type="EMBL" id="KEZ91488.1"/>
    </source>
</evidence>
<gene>
    <name evidence="1" type="ORF">IO98_02040</name>
</gene>
<name>A0A084JRA4_9FIRM</name>
<dbReference type="AlphaFoldDB" id="A0A084JRA4"/>
<dbReference type="OrthoDB" id="9813491at2"/>
<organism evidence="1 2">
    <name type="scientific">Lacrimispora celerecrescens</name>
    <dbReference type="NCBI Taxonomy" id="29354"/>
    <lineage>
        <taxon>Bacteria</taxon>
        <taxon>Bacillati</taxon>
        <taxon>Bacillota</taxon>
        <taxon>Clostridia</taxon>
        <taxon>Lachnospirales</taxon>
        <taxon>Lachnospiraceae</taxon>
        <taxon>Lacrimispora</taxon>
    </lineage>
</organism>
<dbReference type="InterPro" id="IPR038735">
    <property type="entry name" value="MSMEG_1276-like_NTP-PPase_dom"/>
</dbReference>
<keyword evidence="2" id="KW-1185">Reference proteome</keyword>
<dbReference type="CDD" id="cd11532">
    <property type="entry name" value="NTP-PPase_COG4997"/>
    <property type="match status" value="1"/>
</dbReference>